<protein>
    <submittedName>
        <fullName evidence="2">Uncharacterized protein</fullName>
    </submittedName>
</protein>
<evidence type="ECO:0000313" key="2">
    <source>
        <dbReference type="EMBL" id="RWX57407.1"/>
    </source>
</evidence>
<comment type="caution">
    <text evidence="2">The sequence shown here is derived from an EMBL/GenBank/DDBJ whole genome shotgun (WGS) entry which is preliminary data.</text>
</comment>
<dbReference type="OrthoDB" id="6307636at2"/>
<dbReference type="Proteomes" id="UP000287563">
    <property type="component" value="Unassembled WGS sequence"/>
</dbReference>
<dbReference type="EMBL" id="RJLM01000001">
    <property type="protein sequence ID" value="RWX57407.1"/>
    <property type="molecule type" value="Genomic_DNA"/>
</dbReference>
<accession>A0A3S3S3M7</accession>
<evidence type="ECO:0000313" key="3">
    <source>
        <dbReference type="Proteomes" id="UP000287563"/>
    </source>
</evidence>
<dbReference type="AlphaFoldDB" id="A0A3S3S3M7"/>
<name>A0A3S3S3M7_9GAMM</name>
<keyword evidence="3" id="KW-1185">Reference proteome</keyword>
<gene>
    <name evidence="2" type="ORF">EDI28_05090</name>
</gene>
<sequence length="251" mass="28087">MKRTCLLAIAAMCFSTQAAQTIYDEDTKAERTTIYSSGPVQQMTTLSSSAYSMQIHYTTKDYVSCPQAAVYDEATDQLISDFYASNQVITGSIPPGLEKKEKSLRLNCEYSNGEKYTIHHKIPAVPNIQWESQLKPENLVPASRYNPSYYQELNYASQVLFNNHVGDGECVAGNNVGTTPLLLGDSNRVTNRISDYFVTSGQAYYQDLRTPYLVSELICKTAGGTTRAVEVWTINENTQEKAVREFSIENF</sequence>
<organism evidence="2 3">
    <name type="scientific">Photobacterium chitinilyticum</name>
    <dbReference type="NCBI Taxonomy" id="2485123"/>
    <lineage>
        <taxon>Bacteria</taxon>
        <taxon>Pseudomonadati</taxon>
        <taxon>Pseudomonadota</taxon>
        <taxon>Gammaproteobacteria</taxon>
        <taxon>Vibrionales</taxon>
        <taxon>Vibrionaceae</taxon>
        <taxon>Photobacterium</taxon>
    </lineage>
</organism>
<feature type="chain" id="PRO_5018656525" evidence="1">
    <location>
        <begin position="19"/>
        <end position="251"/>
    </location>
</feature>
<keyword evidence="1" id="KW-0732">Signal</keyword>
<evidence type="ECO:0000256" key="1">
    <source>
        <dbReference type="SAM" id="SignalP"/>
    </source>
</evidence>
<feature type="signal peptide" evidence="1">
    <location>
        <begin position="1"/>
        <end position="18"/>
    </location>
</feature>
<proteinExistence type="predicted"/>
<reference evidence="2 3" key="1">
    <citation type="submission" date="2018-11" db="EMBL/GenBank/DDBJ databases">
        <title>Photobacterium sp. BEI247 sp. nov., a marine bacterium isolated from Yongle Blue Hole in the South China Sea.</title>
        <authorList>
            <person name="Wang X."/>
        </authorList>
    </citation>
    <scope>NUCLEOTIDE SEQUENCE [LARGE SCALE GENOMIC DNA]</scope>
    <source>
        <strain evidence="3">BEI247</strain>
    </source>
</reference>
<dbReference type="RefSeq" id="WP_128782712.1">
    <property type="nucleotide sequence ID" value="NZ_RJLM01000001.1"/>
</dbReference>